<organism evidence="5 6">
    <name type="scientific">Gulo gulo</name>
    <name type="common">Wolverine</name>
    <name type="synonym">Gluton</name>
    <dbReference type="NCBI Taxonomy" id="48420"/>
    <lineage>
        <taxon>Eukaryota</taxon>
        <taxon>Metazoa</taxon>
        <taxon>Chordata</taxon>
        <taxon>Craniata</taxon>
        <taxon>Vertebrata</taxon>
        <taxon>Euteleostomi</taxon>
        <taxon>Mammalia</taxon>
        <taxon>Eutheria</taxon>
        <taxon>Laurasiatheria</taxon>
        <taxon>Carnivora</taxon>
        <taxon>Caniformia</taxon>
        <taxon>Musteloidea</taxon>
        <taxon>Mustelidae</taxon>
        <taxon>Guloninae</taxon>
        <taxon>Gulo</taxon>
    </lineage>
</organism>
<dbReference type="GO" id="GO:0006412">
    <property type="term" value="P:translation"/>
    <property type="evidence" value="ECO:0007669"/>
    <property type="project" value="InterPro"/>
</dbReference>
<sequence>MPSIGYRSNKKTKHMLPSGFRKFLAHKAKELDGPLVCNSSDRAEMTHKVSSKNHRVIVERAPSWPLESPIPMPGCAAKKMNRRIAYVHILVVLIKSENYKKNYMSCLNWKLTSIPETAFGKLGYYLYFPVLPAVNRG</sequence>
<evidence type="ECO:0000313" key="6">
    <source>
        <dbReference type="Proteomes" id="UP000269945"/>
    </source>
</evidence>
<evidence type="ECO:0000256" key="4">
    <source>
        <dbReference type="ARBA" id="ARBA00035335"/>
    </source>
</evidence>
<dbReference type="GO" id="GO:0022625">
    <property type="term" value="C:cytosolic large ribosomal subunit"/>
    <property type="evidence" value="ECO:0007669"/>
    <property type="project" value="TreeGrafter"/>
</dbReference>
<comment type="caution">
    <text evidence="5">The sequence shown here is derived from an EMBL/GenBank/DDBJ whole genome shotgun (WGS) entry which is preliminary data.</text>
</comment>
<dbReference type="EMBL" id="CYRY02029960">
    <property type="protein sequence ID" value="VCX04283.1"/>
    <property type="molecule type" value="Genomic_DNA"/>
</dbReference>
<keyword evidence="3" id="KW-0687">Ribonucleoprotein</keyword>
<evidence type="ECO:0000256" key="2">
    <source>
        <dbReference type="ARBA" id="ARBA00022980"/>
    </source>
</evidence>
<gene>
    <name evidence="5" type="ORF">BN2614_LOCUS1</name>
</gene>
<dbReference type="InterPro" id="IPR036351">
    <property type="entry name" value="Ribosomal_eL32_sf"/>
</dbReference>
<dbReference type="SUPFAM" id="SSF52042">
    <property type="entry name" value="Ribosomal protein L32e"/>
    <property type="match status" value="1"/>
</dbReference>
<comment type="similarity">
    <text evidence="1">Belongs to the eukaryotic ribosomal protein eL32 family.</text>
</comment>
<proteinExistence type="inferred from homology"/>
<protein>
    <recommendedName>
        <fullName evidence="4">60S ribosomal protein L32</fullName>
    </recommendedName>
</protein>
<dbReference type="AlphaFoldDB" id="A0A9X9LYQ7"/>
<dbReference type="Pfam" id="PF01655">
    <property type="entry name" value="Ribosomal_L32e"/>
    <property type="match status" value="1"/>
</dbReference>
<evidence type="ECO:0000256" key="3">
    <source>
        <dbReference type="ARBA" id="ARBA00023274"/>
    </source>
</evidence>
<dbReference type="PANTHER" id="PTHR23413:SF1">
    <property type="entry name" value="RIBOSOMAL PROTEIN L32"/>
    <property type="match status" value="1"/>
</dbReference>
<keyword evidence="6" id="KW-1185">Reference proteome</keyword>
<reference evidence="5 6" key="1">
    <citation type="submission" date="2018-10" db="EMBL/GenBank/DDBJ databases">
        <authorList>
            <person name="Ekblom R."/>
            <person name="Jareborg N."/>
        </authorList>
    </citation>
    <scope>NUCLEOTIDE SEQUENCE [LARGE SCALE GENOMIC DNA]</scope>
    <source>
        <tissue evidence="5">Muscle</tissue>
    </source>
</reference>
<dbReference type="PANTHER" id="PTHR23413">
    <property type="entry name" value="60S RIBOSOMAL PROTEIN L32 AND DNA-DIRECTED RNA POLYMERASE II, SUBUNIT N"/>
    <property type="match status" value="1"/>
</dbReference>
<dbReference type="SMART" id="SM01393">
    <property type="entry name" value="Ribosomal_L32e"/>
    <property type="match status" value="1"/>
</dbReference>
<accession>A0A9X9LYQ7</accession>
<name>A0A9X9LYQ7_GULGU</name>
<keyword evidence="2" id="KW-0689">Ribosomal protein</keyword>
<dbReference type="GO" id="GO:0003735">
    <property type="term" value="F:structural constituent of ribosome"/>
    <property type="evidence" value="ECO:0007669"/>
    <property type="project" value="InterPro"/>
</dbReference>
<dbReference type="InterPro" id="IPR001515">
    <property type="entry name" value="Ribosomal_eL32"/>
</dbReference>
<evidence type="ECO:0000313" key="5">
    <source>
        <dbReference type="EMBL" id="VCX04283.1"/>
    </source>
</evidence>
<dbReference type="Proteomes" id="UP000269945">
    <property type="component" value="Unassembled WGS sequence"/>
</dbReference>
<evidence type="ECO:0000256" key="1">
    <source>
        <dbReference type="ARBA" id="ARBA00008431"/>
    </source>
</evidence>